<organism evidence="2 3">
    <name type="scientific">Clonostachys chloroleuca</name>
    <dbReference type="NCBI Taxonomy" id="1926264"/>
    <lineage>
        <taxon>Eukaryota</taxon>
        <taxon>Fungi</taxon>
        <taxon>Dikarya</taxon>
        <taxon>Ascomycota</taxon>
        <taxon>Pezizomycotina</taxon>
        <taxon>Sordariomycetes</taxon>
        <taxon>Hypocreomycetidae</taxon>
        <taxon>Hypocreales</taxon>
        <taxon>Bionectriaceae</taxon>
        <taxon>Clonostachys</taxon>
    </lineage>
</organism>
<proteinExistence type="predicted"/>
<evidence type="ECO:0000313" key="2">
    <source>
        <dbReference type="EMBL" id="CAI6095268.1"/>
    </source>
</evidence>
<reference evidence="2" key="1">
    <citation type="submission" date="2023-01" db="EMBL/GenBank/DDBJ databases">
        <authorList>
            <person name="Piombo E."/>
        </authorList>
    </citation>
    <scope>NUCLEOTIDE SEQUENCE</scope>
</reference>
<dbReference type="Pfam" id="PF00903">
    <property type="entry name" value="Glyoxalase"/>
    <property type="match status" value="1"/>
</dbReference>
<sequence length="170" mass="19095">MSTTVAKSNEHMRPFNHIGISVPDAAACVEWYGRMLGFQLIGPTIHISREKTPEDPIFQIYPSTLQEVKLAKMAMGNGVGFEIFEFINPKMKQATEFEYERRGFFHICITDPSPDALSAKFEFNDGKRISNKVDPSGRGYTQCQYLADPWGNVVEVLDVGFEAMACLSTM</sequence>
<name>A0AA35Q469_9HYPO</name>
<dbReference type="EMBL" id="CABFNP030001263">
    <property type="protein sequence ID" value="CAI6095268.1"/>
    <property type="molecule type" value="Genomic_DNA"/>
</dbReference>
<gene>
    <name evidence="2" type="ORF">CCHLO57077_00017166</name>
</gene>
<dbReference type="Proteomes" id="UP001160390">
    <property type="component" value="Unassembled WGS sequence"/>
</dbReference>
<keyword evidence="3" id="KW-1185">Reference proteome</keyword>
<dbReference type="SUPFAM" id="SSF54593">
    <property type="entry name" value="Glyoxalase/Bleomycin resistance protein/Dihydroxybiphenyl dioxygenase"/>
    <property type="match status" value="1"/>
</dbReference>
<feature type="domain" description="VOC" evidence="1">
    <location>
        <begin position="14"/>
        <end position="159"/>
    </location>
</feature>
<dbReference type="AlphaFoldDB" id="A0AA35Q469"/>
<dbReference type="InterPro" id="IPR037523">
    <property type="entry name" value="VOC_core"/>
</dbReference>
<dbReference type="Gene3D" id="3.10.180.10">
    <property type="entry name" value="2,3-Dihydroxybiphenyl 1,2-Dioxygenase, domain 1"/>
    <property type="match status" value="1"/>
</dbReference>
<evidence type="ECO:0000313" key="3">
    <source>
        <dbReference type="Proteomes" id="UP001160390"/>
    </source>
</evidence>
<dbReference type="InterPro" id="IPR004360">
    <property type="entry name" value="Glyas_Fos-R_dOase_dom"/>
</dbReference>
<protein>
    <recommendedName>
        <fullName evidence="1">VOC domain-containing protein</fullName>
    </recommendedName>
</protein>
<evidence type="ECO:0000259" key="1">
    <source>
        <dbReference type="PROSITE" id="PS51819"/>
    </source>
</evidence>
<dbReference type="PROSITE" id="PS51819">
    <property type="entry name" value="VOC"/>
    <property type="match status" value="1"/>
</dbReference>
<comment type="caution">
    <text evidence="2">The sequence shown here is derived from an EMBL/GenBank/DDBJ whole genome shotgun (WGS) entry which is preliminary data.</text>
</comment>
<accession>A0AA35Q469</accession>
<dbReference type="InterPro" id="IPR029068">
    <property type="entry name" value="Glyas_Bleomycin-R_OHBP_Dase"/>
</dbReference>